<evidence type="ECO:0000313" key="5">
    <source>
        <dbReference type="Proteomes" id="UP000325827"/>
    </source>
</evidence>
<evidence type="ECO:0000259" key="3">
    <source>
        <dbReference type="PROSITE" id="PS50893"/>
    </source>
</evidence>
<sequence>MIDVTDVSVRSSGIELLPATSLQAGAGQAVAIRGRNGSGKSTLLRVLNGSYVPTTGTVAVAGRDPRVRDARSRRRTASMIGLPPMALDLTVRDHVELVATTWYDSADEIHDKVEVVLGLLDLTSLEARFPHELSSGQTQLFGLSLVLARPFDVLLLDEPEQRLDPERLDLVVAALRDARDAGATVVVATHSEALSNQLADSVVWLGAPG</sequence>
<dbReference type="Gene3D" id="3.40.50.300">
    <property type="entry name" value="P-loop containing nucleotide triphosphate hydrolases"/>
    <property type="match status" value="1"/>
</dbReference>
<keyword evidence="5" id="KW-1185">Reference proteome</keyword>
<organism evidence="4 5">
    <name type="scientific">Microbacterium rhizomatis</name>
    <dbReference type="NCBI Taxonomy" id="1631477"/>
    <lineage>
        <taxon>Bacteria</taxon>
        <taxon>Bacillati</taxon>
        <taxon>Actinomycetota</taxon>
        <taxon>Actinomycetes</taxon>
        <taxon>Micrococcales</taxon>
        <taxon>Microbacteriaceae</taxon>
        <taxon>Microbacterium</taxon>
    </lineage>
</organism>
<evidence type="ECO:0000256" key="1">
    <source>
        <dbReference type="ARBA" id="ARBA00022741"/>
    </source>
</evidence>
<dbReference type="SUPFAM" id="SSF52540">
    <property type="entry name" value="P-loop containing nucleoside triphosphate hydrolases"/>
    <property type="match status" value="1"/>
</dbReference>
<comment type="caution">
    <text evidence="4">The sequence shown here is derived from an EMBL/GenBank/DDBJ whole genome shotgun (WGS) entry which is preliminary data.</text>
</comment>
<dbReference type="InterPro" id="IPR003593">
    <property type="entry name" value="AAA+_ATPase"/>
</dbReference>
<reference evidence="5" key="1">
    <citation type="submission" date="2019-09" db="EMBL/GenBank/DDBJ databases">
        <title>Mumia zhuanghuii sp. nov. isolated from the intestinal contents of plateau pika (Ochotona curzoniae) in the Qinghai-Tibet plateau of China.</title>
        <authorList>
            <person name="Tian Z."/>
        </authorList>
    </citation>
    <scope>NUCLEOTIDE SEQUENCE [LARGE SCALE GENOMIC DNA]</scope>
    <source>
        <strain evidence="5">JCM 30598</strain>
    </source>
</reference>
<dbReference type="PANTHER" id="PTHR43158">
    <property type="entry name" value="SKFA PEPTIDE EXPORT ATP-BINDING PROTEIN SKFE"/>
    <property type="match status" value="1"/>
</dbReference>
<proteinExistence type="predicted"/>
<dbReference type="EMBL" id="VYSA01000008">
    <property type="protein sequence ID" value="KAA9104506.1"/>
    <property type="molecule type" value="Genomic_DNA"/>
</dbReference>
<evidence type="ECO:0000256" key="2">
    <source>
        <dbReference type="ARBA" id="ARBA00022840"/>
    </source>
</evidence>
<keyword evidence="1" id="KW-0547">Nucleotide-binding</keyword>
<accession>A0A5J5IVQ8</accession>
<feature type="domain" description="ABC transporter" evidence="3">
    <location>
        <begin position="2"/>
        <end position="206"/>
    </location>
</feature>
<dbReference type="GO" id="GO:0005524">
    <property type="term" value="F:ATP binding"/>
    <property type="evidence" value="ECO:0007669"/>
    <property type="project" value="UniProtKB-KW"/>
</dbReference>
<dbReference type="OrthoDB" id="6198786at2"/>
<dbReference type="SMART" id="SM00382">
    <property type="entry name" value="AAA"/>
    <property type="match status" value="1"/>
</dbReference>
<dbReference type="InterPro" id="IPR027417">
    <property type="entry name" value="P-loop_NTPase"/>
</dbReference>
<dbReference type="GO" id="GO:0016887">
    <property type="term" value="F:ATP hydrolysis activity"/>
    <property type="evidence" value="ECO:0007669"/>
    <property type="project" value="InterPro"/>
</dbReference>
<dbReference type="Proteomes" id="UP000325827">
    <property type="component" value="Unassembled WGS sequence"/>
</dbReference>
<name>A0A5J5IVQ8_9MICO</name>
<keyword evidence="2 4" id="KW-0067">ATP-binding</keyword>
<gene>
    <name evidence="4" type="ORF">F6B43_19240</name>
</gene>
<dbReference type="AlphaFoldDB" id="A0A5J5IVQ8"/>
<dbReference type="Pfam" id="PF00005">
    <property type="entry name" value="ABC_tran"/>
    <property type="match status" value="1"/>
</dbReference>
<dbReference type="PANTHER" id="PTHR43158:SF2">
    <property type="entry name" value="SKFA PEPTIDE EXPORT ATP-BINDING PROTEIN SKFE"/>
    <property type="match status" value="1"/>
</dbReference>
<protein>
    <submittedName>
        <fullName evidence="4">ATP-binding cassette domain-containing protein</fullName>
    </submittedName>
</protein>
<dbReference type="RefSeq" id="WP_150450701.1">
    <property type="nucleotide sequence ID" value="NZ_VYSA01000008.1"/>
</dbReference>
<dbReference type="InterPro" id="IPR003439">
    <property type="entry name" value="ABC_transporter-like_ATP-bd"/>
</dbReference>
<dbReference type="PROSITE" id="PS50893">
    <property type="entry name" value="ABC_TRANSPORTER_2"/>
    <property type="match status" value="1"/>
</dbReference>
<evidence type="ECO:0000313" key="4">
    <source>
        <dbReference type="EMBL" id="KAA9104506.1"/>
    </source>
</evidence>